<dbReference type="AlphaFoldDB" id="N1VCS1"/>
<dbReference type="EMBL" id="ANPE02000033">
    <property type="protein sequence ID" value="EMY36103.1"/>
    <property type="molecule type" value="Genomic_DNA"/>
</dbReference>
<feature type="transmembrane region" description="Helical" evidence="2">
    <location>
        <begin position="204"/>
        <end position="224"/>
    </location>
</feature>
<keyword evidence="2" id="KW-0472">Membrane</keyword>
<organism evidence="3 4">
    <name type="scientific">Arthrobacter crystallopoietes BAB-32</name>
    <dbReference type="NCBI Taxonomy" id="1246476"/>
    <lineage>
        <taxon>Bacteria</taxon>
        <taxon>Bacillati</taxon>
        <taxon>Actinomycetota</taxon>
        <taxon>Actinomycetes</taxon>
        <taxon>Micrococcales</taxon>
        <taxon>Micrococcaceae</taxon>
        <taxon>Crystallibacter</taxon>
    </lineage>
</organism>
<sequence length="233" mass="25088">MVILTMHRMVHLLRNGSEKELVEVRLDGERVGQLTATTSAHYLPSIRHAEDVGTKLGVWAKIKGSGLAAELVIQGARASELSDDWLRTMAAFPSLVGEALSYAIPPAYTEAERASQTRHQNAPAAPEPPASQPWALQSNQPTVRDAEAAAARVRVGKQLMAITDKDRQYSPGLHKAAGISMIGISIIVGLFLAAIPFIGPVLGLGLLALGIYGNVLKWRLAIALEAEKRADYR</sequence>
<keyword evidence="2" id="KW-1133">Transmembrane helix</keyword>
<evidence type="ECO:0000313" key="3">
    <source>
        <dbReference type="EMBL" id="EMY36103.1"/>
    </source>
</evidence>
<feature type="region of interest" description="Disordered" evidence="1">
    <location>
        <begin position="111"/>
        <end position="139"/>
    </location>
</feature>
<feature type="transmembrane region" description="Helical" evidence="2">
    <location>
        <begin position="176"/>
        <end position="198"/>
    </location>
</feature>
<proteinExistence type="predicted"/>
<keyword evidence="4" id="KW-1185">Reference proteome</keyword>
<evidence type="ECO:0000256" key="1">
    <source>
        <dbReference type="SAM" id="MobiDB-lite"/>
    </source>
</evidence>
<accession>N1VCS1</accession>
<keyword evidence="2" id="KW-0812">Transmembrane</keyword>
<reference evidence="3 4" key="1">
    <citation type="journal article" date="2013" name="Genome Announc.">
        <title>Draft Genome Sequence of Arthrobacter crystallopoietes Strain BAB-32, Revealing Genes for Bioremediation.</title>
        <authorList>
            <person name="Joshi M.N."/>
            <person name="Pandit A.S."/>
            <person name="Sharma A."/>
            <person name="Pandya R.V."/>
            <person name="Desai S.M."/>
            <person name="Saxena A.K."/>
            <person name="Bagatharia S.B."/>
        </authorList>
    </citation>
    <scope>NUCLEOTIDE SEQUENCE [LARGE SCALE GENOMIC DNA]</scope>
    <source>
        <strain evidence="3 4">BAB-32</strain>
    </source>
</reference>
<comment type="caution">
    <text evidence="3">The sequence shown here is derived from an EMBL/GenBank/DDBJ whole genome shotgun (WGS) entry which is preliminary data.</text>
</comment>
<evidence type="ECO:0000256" key="2">
    <source>
        <dbReference type="SAM" id="Phobius"/>
    </source>
</evidence>
<gene>
    <name evidence="3" type="ORF">D477_000834</name>
</gene>
<evidence type="ECO:0000313" key="4">
    <source>
        <dbReference type="Proteomes" id="UP000010729"/>
    </source>
</evidence>
<protein>
    <submittedName>
        <fullName evidence="3">Uncharacterized protein</fullName>
    </submittedName>
</protein>
<dbReference type="Proteomes" id="UP000010729">
    <property type="component" value="Unassembled WGS sequence"/>
</dbReference>
<name>N1VCS1_9MICC</name>